<protein>
    <submittedName>
        <fullName evidence="2">Uncharacterized protein</fullName>
    </submittedName>
</protein>
<dbReference type="EMBL" id="MDYN01000397">
    <property type="protein sequence ID" value="OQD65569.1"/>
    <property type="molecule type" value="Genomic_DNA"/>
</dbReference>
<evidence type="ECO:0000313" key="3">
    <source>
        <dbReference type="Proteomes" id="UP000191672"/>
    </source>
</evidence>
<dbReference type="AlphaFoldDB" id="A0A1V6NLV9"/>
<gene>
    <name evidence="2" type="ORF">PENANT_c397G06354</name>
</gene>
<accession>A0A1V6NLV9</accession>
<evidence type="ECO:0000256" key="1">
    <source>
        <dbReference type="SAM" id="MobiDB-lite"/>
    </source>
</evidence>
<keyword evidence="3" id="KW-1185">Reference proteome</keyword>
<organism evidence="2 3">
    <name type="scientific">Penicillium antarcticum</name>
    <dbReference type="NCBI Taxonomy" id="416450"/>
    <lineage>
        <taxon>Eukaryota</taxon>
        <taxon>Fungi</taxon>
        <taxon>Dikarya</taxon>
        <taxon>Ascomycota</taxon>
        <taxon>Pezizomycotina</taxon>
        <taxon>Eurotiomycetes</taxon>
        <taxon>Eurotiomycetidae</taxon>
        <taxon>Eurotiales</taxon>
        <taxon>Aspergillaceae</taxon>
        <taxon>Penicillium</taxon>
    </lineage>
</organism>
<reference evidence="3" key="1">
    <citation type="journal article" date="2017" name="Nat. Microbiol.">
        <title>Global analysis of biosynthetic gene clusters reveals vast potential of secondary metabolite production in Penicillium species.</title>
        <authorList>
            <person name="Nielsen J.C."/>
            <person name="Grijseels S."/>
            <person name="Prigent S."/>
            <person name="Ji B."/>
            <person name="Dainat J."/>
            <person name="Nielsen K.F."/>
            <person name="Frisvad J.C."/>
            <person name="Workman M."/>
            <person name="Nielsen J."/>
        </authorList>
    </citation>
    <scope>NUCLEOTIDE SEQUENCE [LARGE SCALE GENOMIC DNA]</scope>
    <source>
        <strain evidence="3">IBT 31811</strain>
    </source>
</reference>
<name>A0A1V6NLV9_9EURO</name>
<sequence length="56" mass="6182">MQSATLLEKEVSDLRAENEKKKRKKTRSTRQIPSGEGLLVLEASTLIAQSEQAVLA</sequence>
<evidence type="ECO:0000313" key="2">
    <source>
        <dbReference type="EMBL" id="OQD65569.1"/>
    </source>
</evidence>
<comment type="caution">
    <text evidence="2">The sequence shown here is derived from an EMBL/GenBank/DDBJ whole genome shotgun (WGS) entry which is preliminary data.</text>
</comment>
<feature type="compositionally biased region" description="Basic and acidic residues" evidence="1">
    <location>
        <begin position="7"/>
        <end position="20"/>
    </location>
</feature>
<feature type="region of interest" description="Disordered" evidence="1">
    <location>
        <begin position="1"/>
        <end position="34"/>
    </location>
</feature>
<dbReference type="Proteomes" id="UP000191672">
    <property type="component" value="Unassembled WGS sequence"/>
</dbReference>
<proteinExistence type="predicted"/>
<feature type="non-terminal residue" evidence="2">
    <location>
        <position position="56"/>
    </location>
</feature>